<name>A0ABN4HRS6_9BURK</name>
<keyword evidence="1 4" id="KW-0808">Transferase</keyword>
<feature type="region of interest" description="Disordered" evidence="5">
    <location>
        <begin position="1"/>
        <end position="24"/>
    </location>
</feature>
<dbReference type="SUPFAM" id="SSF89028">
    <property type="entry name" value="Cobalamin adenosyltransferase-like"/>
    <property type="match status" value="1"/>
</dbReference>
<reference evidence="8" key="1">
    <citation type="journal article" date="2015" name="Genome Announc.">
        <title>Complete Genome Sequence of Herbaspirillum hiltneri N3 (DSM 17495), Isolated from Surface-Sterilized Wheat Roots.</title>
        <authorList>
            <person name="Guizelini D."/>
            <person name="Saizaki P.M."/>
            <person name="Coimbra N.A."/>
            <person name="Weiss V.A."/>
            <person name="Faoro H."/>
            <person name="Sfeir M.Z."/>
            <person name="Baura V.A."/>
            <person name="Monteiro R.A."/>
            <person name="Chubatsu L.S."/>
            <person name="Souza E.M."/>
            <person name="Cruz L.M."/>
            <person name="Pedrosa F.O."/>
            <person name="Raittz R.T."/>
            <person name="Marchaukoski J.N."/>
            <person name="Steffens M.B."/>
        </authorList>
    </citation>
    <scope>NUCLEOTIDE SEQUENCE [LARGE SCALE GENOMIC DNA]</scope>
    <source>
        <strain evidence="8">N3</strain>
    </source>
</reference>
<evidence type="ECO:0000259" key="6">
    <source>
        <dbReference type="Pfam" id="PF01923"/>
    </source>
</evidence>
<protein>
    <recommendedName>
        <fullName evidence="4">Cobalamin adenosyltransferase</fullName>
        <ecNumber evidence="4">2.5.1.-</ecNumber>
    </recommendedName>
</protein>
<gene>
    <name evidence="7" type="ORF">F506_02310</name>
</gene>
<dbReference type="NCBIfam" id="TIGR00636">
    <property type="entry name" value="PduO_Nterm"/>
    <property type="match status" value="1"/>
</dbReference>
<dbReference type="PANTHER" id="PTHR12213:SF0">
    <property type="entry name" value="CORRINOID ADENOSYLTRANSFERASE MMAB"/>
    <property type="match status" value="1"/>
</dbReference>
<dbReference type="RefSeq" id="WP_053195155.1">
    <property type="nucleotide sequence ID" value="NZ_CP011409.1"/>
</dbReference>
<accession>A0ABN4HRS6</accession>
<dbReference type="EC" id="2.5.1.-" evidence="4"/>
<evidence type="ECO:0000256" key="2">
    <source>
        <dbReference type="ARBA" id="ARBA00022741"/>
    </source>
</evidence>
<keyword evidence="8" id="KW-1185">Reference proteome</keyword>
<evidence type="ECO:0000256" key="4">
    <source>
        <dbReference type="RuleBase" id="RU366026"/>
    </source>
</evidence>
<keyword evidence="2 4" id="KW-0547">Nucleotide-binding</keyword>
<dbReference type="EMBL" id="CP011409">
    <property type="protein sequence ID" value="AKZ61658.1"/>
    <property type="molecule type" value="Genomic_DNA"/>
</dbReference>
<keyword evidence="4" id="KW-0169">Cobalamin biosynthesis</keyword>
<feature type="domain" description="Cobalamin adenosyltransferase-like" evidence="6">
    <location>
        <begin position="8"/>
        <end position="167"/>
    </location>
</feature>
<evidence type="ECO:0000256" key="3">
    <source>
        <dbReference type="ARBA" id="ARBA00022840"/>
    </source>
</evidence>
<evidence type="ECO:0000313" key="7">
    <source>
        <dbReference type="EMBL" id="AKZ61658.1"/>
    </source>
</evidence>
<dbReference type="Pfam" id="PF01923">
    <property type="entry name" value="Cob_adeno_trans"/>
    <property type="match status" value="1"/>
</dbReference>
<evidence type="ECO:0000256" key="1">
    <source>
        <dbReference type="ARBA" id="ARBA00022679"/>
    </source>
</evidence>
<sequence length="187" mass="20189">MGNRLSKIATRTGDDGSTGLGDGSRIAKDAPRIHALGEVDELNSQLGLLLCEDLPAGVREELLAIQHDLFDLGGELCIPGYSVIADAQVAQLDALLEKYNAGLPPLKEFILPGGSRAAAQMHVCRTVCRRAERAVVTLAQSEAAAVNPQPRQYLNRLSDLCFVLARVLNRHAGGSDVLWHKDRNKET</sequence>
<evidence type="ECO:0000313" key="8">
    <source>
        <dbReference type="Proteomes" id="UP000063429"/>
    </source>
</evidence>
<dbReference type="InterPro" id="IPR029499">
    <property type="entry name" value="PduO-typ"/>
</dbReference>
<dbReference type="Proteomes" id="UP000063429">
    <property type="component" value="Chromosome"/>
</dbReference>
<proteinExistence type="inferred from homology"/>
<dbReference type="InterPro" id="IPR036451">
    <property type="entry name" value="CblAdoTrfase-like_sf"/>
</dbReference>
<dbReference type="InterPro" id="IPR016030">
    <property type="entry name" value="CblAdoTrfase-like"/>
</dbReference>
<comment type="similarity">
    <text evidence="4">Belongs to the Cob(I)alamin adenosyltransferase family.</text>
</comment>
<keyword evidence="3 4" id="KW-0067">ATP-binding</keyword>
<comment type="catalytic activity">
    <reaction evidence="4">
        <text>2 cob(II)alamin + AH2 + 2 ATP = 2 adenosylcob(III)alamin + 2 triphosphate + A + 2 H(+)</text>
        <dbReference type="Rhea" id="RHEA:53304"/>
        <dbReference type="ChEBI" id="CHEBI:13193"/>
        <dbReference type="ChEBI" id="CHEBI:15378"/>
        <dbReference type="ChEBI" id="CHEBI:16304"/>
        <dbReference type="ChEBI" id="CHEBI:17499"/>
        <dbReference type="ChEBI" id="CHEBI:18036"/>
        <dbReference type="ChEBI" id="CHEBI:18408"/>
        <dbReference type="ChEBI" id="CHEBI:30616"/>
    </reaction>
</comment>
<dbReference type="PANTHER" id="PTHR12213">
    <property type="entry name" value="CORRINOID ADENOSYLTRANSFERASE"/>
    <property type="match status" value="1"/>
</dbReference>
<organism evidence="7 8">
    <name type="scientific">Herbaspirillum hiltneri N3</name>
    <dbReference type="NCBI Taxonomy" id="1262470"/>
    <lineage>
        <taxon>Bacteria</taxon>
        <taxon>Pseudomonadati</taxon>
        <taxon>Pseudomonadota</taxon>
        <taxon>Betaproteobacteria</taxon>
        <taxon>Burkholderiales</taxon>
        <taxon>Oxalobacteraceae</taxon>
        <taxon>Herbaspirillum</taxon>
    </lineage>
</organism>
<dbReference type="Gene3D" id="1.20.1200.10">
    <property type="entry name" value="Cobalamin adenosyltransferase-like"/>
    <property type="match status" value="1"/>
</dbReference>
<evidence type="ECO:0000256" key="5">
    <source>
        <dbReference type="SAM" id="MobiDB-lite"/>
    </source>
</evidence>